<dbReference type="EnsemblPlants" id="AVESA.00010b.r2.1AG0026180.1">
    <property type="protein sequence ID" value="AVESA.00010b.r2.1AG0026180.1.CDS.1"/>
    <property type="gene ID" value="AVESA.00010b.r2.1AG0026180"/>
</dbReference>
<accession>A0ACD5TBR7</accession>
<organism evidence="1 2">
    <name type="scientific">Avena sativa</name>
    <name type="common">Oat</name>
    <dbReference type="NCBI Taxonomy" id="4498"/>
    <lineage>
        <taxon>Eukaryota</taxon>
        <taxon>Viridiplantae</taxon>
        <taxon>Streptophyta</taxon>
        <taxon>Embryophyta</taxon>
        <taxon>Tracheophyta</taxon>
        <taxon>Spermatophyta</taxon>
        <taxon>Magnoliopsida</taxon>
        <taxon>Liliopsida</taxon>
        <taxon>Poales</taxon>
        <taxon>Poaceae</taxon>
        <taxon>BOP clade</taxon>
        <taxon>Pooideae</taxon>
        <taxon>Poodae</taxon>
        <taxon>Poeae</taxon>
        <taxon>Poeae Chloroplast Group 1 (Aveneae type)</taxon>
        <taxon>Aveninae</taxon>
        <taxon>Avena</taxon>
    </lineage>
</organism>
<reference evidence="1" key="1">
    <citation type="submission" date="2021-05" db="EMBL/GenBank/DDBJ databases">
        <authorList>
            <person name="Scholz U."/>
            <person name="Mascher M."/>
            <person name="Fiebig A."/>
        </authorList>
    </citation>
    <scope>NUCLEOTIDE SEQUENCE [LARGE SCALE GENOMIC DNA]</scope>
</reference>
<dbReference type="Proteomes" id="UP001732700">
    <property type="component" value="Chromosome 1A"/>
</dbReference>
<keyword evidence="2" id="KW-1185">Reference proteome</keyword>
<name>A0ACD5TBR7_AVESA</name>
<proteinExistence type="predicted"/>
<sequence>MLAIAAFILSMAGMSYIVFYGPSTPIYSVAIDSASGLDLPTTRDDHALEPRFNLTLRVTSESLGVGGCVEAGTFLEVSYRCNMLAASAATSEQLCAEPTESREVSFVARGTDVRLPGYVMDNLVADMRNGVHAFEVTVRRSDSNYDDVMLVSCGGRQVGGDASAALETQCHASHFCPDRDRGRRVVARLLSPKHVSSLSMIM</sequence>
<evidence type="ECO:0000313" key="2">
    <source>
        <dbReference type="Proteomes" id="UP001732700"/>
    </source>
</evidence>
<evidence type="ECO:0000313" key="1">
    <source>
        <dbReference type="EnsemblPlants" id="AVESA.00010b.r2.1AG0026180.1.CDS.1"/>
    </source>
</evidence>
<protein>
    <submittedName>
        <fullName evidence="1">Uncharacterized protein</fullName>
    </submittedName>
</protein>
<reference evidence="1" key="2">
    <citation type="submission" date="2025-09" db="UniProtKB">
        <authorList>
            <consortium name="EnsemblPlants"/>
        </authorList>
    </citation>
    <scope>IDENTIFICATION</scope>
</reference>